<keyword evidence="2" id="KW-0238">DNA-binding</keyword>
<protein>
    <submittedName>
        <fullName evidence="7">AraC family transcriptional regulator</fullName>
    </submittedName>
</protein>
<dbReference type="SMART" id="SM00342">
    <property type="entry name" value="HTH_ARAC"/>
    <property type="match status" value="1"/>
</dbReference>
<dbReference type="InterPro" id="IPR009057">
    <property type="entry name" value="Homeodomain-like_sf"/>
</dbReference>
<evidence type="ECO:0000313" key="8">
    <source>
        <dbReference type="Proteomes" id="UP001232001"/>
    </source>
</evidence>
<name>A0ABY8L610_9FLAO</name>
<dbReference type="SUPFAM" id="SSF46689">
    <property type="entry name" value="Homeodomain-like"/>
    <property type="match status" value="1"/>
</dbReference>
<feature type="transmembrane region" description="Helical" evidence="5">
    <location>
        <begin position="138"/>
        <end position="158"/>
    </location>
</feature>
<accession>A0ABY8L610</accession>
<feature type="region of interest" description="Disordered" evidence="4">
    <location>
        <begin position="366"/>
        <end position="387"/>
    </location>
</feature>
<evidence type="ECO:0000313" key="7">
    <source>
        <dbReference type="EMBL" id="WGH76701.1"/>
    </source>
</evidence>
<feature type="transmembrane region" description="Helical" evidence="5">
    <location>
        <begin position="6"/>
        <end position="25"/>
    </location>
</feature>
<dbReference type="PROSITE" id="PS01124">
    <property type="entry name" value="HTH_ARAC_FAMILY_2"/>
    <property type="match status" value="1"/>
</dbReference>
<evidence type="ECO:0000256" key="1">
    <source>
        <dbReference type="ARBA" id="ARBA00023015"/>
    </source>
</evidence>
<evidence type="ECO:0000256" key="4">
    <source>
        <dbReference type="SAM" id="MobiDB-lite"/>
    </source>
</evidence>
<feature type="transmembrane region" description="Helical" evidence="5">
    <location>
        <begin position="37"/>
        <end position="58"/>
    </location>
</feature>
<keyword evidence="5" id="KW-0472">Membrane</keyword>
<evidence type="ECO:0000259" key="6">
    <source>
        <dbReference type="PROSITE" id="PS01124"/>
    </source>
</evidence>
<dbReference type="Proteomes" id="UP001232001">
    <property type="component" value="Chromosome"/>
</dbReference>
<feature type="transmembrane region" description="Helical" evidence="5">
    <location>
        <begin position="98"/>
        <end position="118"/>
    </location>
</feature>
<feature type="domain" description="HTH araC/xylS-type" evidence="6">
    <location>
        <begin position="271"/>
        <end position="375"/>
    </location>
</feature>
<reference evidence="7 8" key="1">
    <citation type="submission" date="2023-04" db="EMBL/GenBank/DDBJ databases">
        <title>Tenacibaculum tangerinum sp. nov., isolated from sea tidal flat of South Korea.</title>
        <authorList>
            <person name="Lee S.H."/>
            <person name="Kim J.-J."/>
        </authorList>
    </citation>
    <scope>NUCLEOTIDE SEQUENCE [LARGE SCALE GENOMIC DNA]</scope>
    <source>
        <strain evidence="7 8">GRR-S3-23</strain>
    </source>
</reference>
<dbReference type="Pfam" id="PF12833">
    <property type="entry name" value="HTH_18"/>
    <property type="match status" value="1"/>
</dbReference>
<proteinExistence type="predicted"/>
<dbReference type="PRINTS" id="PR00032">
    <property type="entry name" value="HTHARAC"/>
</dbReference>
<keyword evidence="5" id="KW-1133">Transmembrane helix</keyword>
<evidence type="ECO:0000256" key="5">
    <source>
        <dbReference type="SAM" id="Phobius"/>
    </source>
</evidence>
<keyword evidence="5" id="KW-0812">Transmembrane</keyword>
<evidence type="ECO:0000256" key="3">
    <source>
        <dbReference type="ARBA" id="ARBA00023163"/>
    </source>
</evidence>
<feature type="transmembrane region" description="Helical" evidence="5">
    <location>
        <begin position="70"/>
        <end position="91"/>
    </location>
</feature>
<evidence type="ECO:0000256" key="2">
    <source>
        <dbReference type="ARBA" id="ARBA00023125"/>
    </source>
</evidence>
<keyword evidence="8" id="KW-1185">Reference proteome</keyword>
<feature type="compositionally biased region" description="Polar residues" evidence="4">
    <location>
        <begin position="378"/>
        <end position="387"/>
    </location>
</feature>
<dbReference type="RefSeq" id="WP_279652564.1">
    <property type="nucleotide sequence ID" value="NZ_CP122539.1"/>
</dbReference>
<dbReference type="InterPro" id="IPR018060">
    <property type="entry name" value="HTH_AraC"/>
</dbReference>
<keyword evidence="3" id="KW-0804">Transcription</keyword>
<dbReference type="InterPro" id="IPR020449">
    <property type="entry name" value="Tscrpt_reg_AraC-type_HTH"/>
</dbReference>
<dbReference type="PANTHER" id="PTHR43280:SF29">
    <property type="entry name" value="ARAC-FAMILY TRANSCRIPTIONAL REGULATOR"/>
    <property type="match status" value="1"/>
</dbReference>
<gene>
    <name evidence="7" type="ORF">P8625_05970</name>
</gene>
<feature type="transmembrane region" description="Helical" evidence="5">
    <location>
        <begin position="212"/>
        <end position="230"/>
    </location>
</feature>
<dbReference type="EMBL" id="CP122539">
    <property type="protein sequence ID" value="WGH76701.1"/>
    <property type="molecule type" value="Genomic_DNA"/>
</dbReference>
<sequence length="387" mass="45631">MDFSILGITTIFILFTSFLLALFLLTVKTSNKKANTFLGIYFLVFAIHISVFFYHKYISLPPDLEMLRDHISFFTSPLLFLYIISSIYSDFKLKPKHLLHLLPFIIQILIFSPRFYFADISTRNFLLENLNNTIEGRLSIIFGLFIALFYLVAMFLELRKYKQLLLENYSNKSVFNYKWLYQLLVILSVIYCFSLLKQLYKLYGTDVEILNILRLTLTLFLLVFLTWIVLKSMYHPDLFRNISSEHRLAKKILIEDNILNKLEKDSSEDVNRLLEFMETEEPYLDATLTLQKLANKLELPNRDVSILINHNLNQHFFDFINQFRIKKAQSILQNPKNNQLTIQQIMYDVGFNSKSSFYTAFKKQTGVTPSEYRKTKDSISQTSDNKE</sequence>
<dbReference type="Gene3D" id="1.10.10.60">
    <property type="entry name" value="Homeodomain-like"/>
    <property type="match status" value="1"/>
</dbReference>
<dbReference type="PANTHER" id="PTHR43280">
    <property type="entry name" value="ARAC-FAMILY TRANSCRIPTIONAL REGULATOR"/>
    <property type="match status" value="1"/>
</dbReference>
<keyword evidence="1" id="KW-0805">Transcription regulation</keyword>
<organism evidence="7 8">
    <name type="scientific">Tenacibaculum tangerinum</name>
    <dbReference type="NCBI Taxonomy" id="3038772"/>
    <lineage>
        <taxon>Bacteria</taxon>
        <taxon>Pseudomonadati</taxon>
        <taxon>Bacteroidota</taxon>
        <taxon>Flavobacteriia</taxon>
        <taxon>Flavobacteriales</taxon>
        <taxon>Flavobacteriaceae</taxon>
        <taxon>Tenacibaculum</taxon>
    </lineage>
</organism>
<feature type="transmembrane region" description="Helical" evidence="5">
    <location>
        <begin position="179"/>
        <end position="200"/>
    </location>
</feature>